<dbReference type="EnsemblPlants" id="TuG1812G0400001928.01.T01">
    <property type="protein sequence ID" value="TuG1812G0400001928.01.T01"/>
    <property type="gene ID" value="TuG1812G0400001928.01"/>
</dbReference>
<dbReference type="Proteomes" id="UP000015106">
    <property type="component" value="Chromosome 4"/>
</dbReference>
<evidence type="ECO:0000313" key="2">
    <source>
        <dbReference type="Proteomes" id="UP000015106"/>
    </source>
</evidence>
<reference evidence="1" key="2">
    <citation type="submission" date="2018-03" db="EMBL/GenBank/DDBJ databases">
        <title>The Triticum urartu genome reveals the dynamic nature of wheat genome evolution.</title>
        <authorList>
            <person name="Ling H."/>
            <person name="Ma B."/>
            <person name="Shi X."/>
            <person name="Liu H."/>
            <person name="Dong L."/>
            <person name="Sun H."/>
            <person name="Cao Y."/>
            <person name="Gao Q."/>
            <person name="Zheng S."/>
            <person name="Li Y."/>
            <person name="Yu Y."/>
            <person name="Du H."/>
            <person name="Qi M."/>
            <person name="Li Y."/>
            <person name="Yu H."/>
            <person name="Cui Y."/>
            <person name="Wang N."/>
            <person name="Chen C."/>
            <person name="Wu H."/>
            <person name="Zhao Y."/>
            <person name="Zhang J."/>
            <person name="Li Y."/>
            <person name="Zhou W."/>
            <person name="Zhang B."/>
            <person name="Hu W."/>
            <person name="Eijk M."/>
            <person name="Tang J."/>
            <person name="Witsenboer H."/>
            <person name="Zhao S."/>
            <person name="Li Z."/>
            <person name="Zhang A."/>
            <person name="Wang D."/>
            <person name="Liang C."/>
        </authorList>
    </citation>
    <scope>NUCLEOTIDE SEQUENCE [LARGE SCALE GENOMIC DNA]</scope>
    <source>
        <strain evidence="1">cv. G1812</strain>
    </source>
</reference>
<sequence length="106" mass="11210">MCEVVVASLPSTPAPELVDDAGRLHLFFTAITPTSIGGLPTTASSPPMASMVSHLYYAGTILSSDLSWWKPDACEIFLTKVLLVKGLETGSSSGWFVRGIPGARDL</sequence>
<evidence type="ECO:0000313" key="1">
    <source>
        <dbReference type="EnsemblPlants" id="TuG1812G0400001928.01.T01"/>
    </source>
</evidence>
<accession>A0A8R7U920</accession>
<dbReference type="AlphaFoldDB" id="A0A8R7U920"/>
<name>A0A8R7U920_TRIUA</name>
<organism evidence="1 2">
    <name type="scientific">Triticum urartu</name>
    <name type="common">Red wild einkorn</name>
    <name type="synonym">Crithodium urartu</name>
    <dbReference type="NCBI Taxonomy" id="4572"/>
    <lineage>
        <taxon>Eukaryota</taxon>
        <taxon>Viridiplantae</taxon>
        <taxon>Streptophyta</taxon>
        <taxon>Embryophyta</taxon>
        <taxon>Tracheophyta</taxon>
        <taxon>Spermatophyta</taxon>
        <taxon>Magnoliopsida</taxon>
        <taxon>Liliopsida</taxon>
        <taxon>Poales</taxon>
        <taxon>Poaceae</taxon>
        <taxon>BOP clade</taxon>
        <taxon>Pooideae</taxon>
        <taxon>Triticodae</taxon>
        <taxon>Triticeae</taxon>
        <taxon>Triticinae</taxon>
        <taxon>Triticum</taxon>
    </lineage>
</organism>
<proteinExistence type="predicted"/>
<dbReference type="Gramene" id="TuG1812G0400001928.01.T01">
    <property type="protein sequence ID" value="TuG1812G0400001928.01.T01"/>
    <property type="gene ID" value="TuG1812G0400001928.01"/>
</dbReference>
<reference evidence="2" key="1">
    <citation type="journal article" date="2013" name="Nature">
        <title>Draft genome of the wheat A-genome progenitor Triticum urartu.</title>
        <authorList>
            <person name="Ling H.Q."/>
            <person name="Zhao S."/>
            <person name="Liu D."/>
            <person name="Wang J."/>
            <person name="Sun H."/>
            <person name="Zhang C."/>
            <person name="Fan H."/>
            <person name="Li D."/>
            <person name="Dong L."/>
            <person name="Tao Y."/>
            <person name="Gao C."/>
            <person name="Wu H."/>
            <person name="Li Y."/>
            <person name="Cui Y."/>
            <person name="Guo X."/>
            <person name="Zheng S."/>
            <person name="Wang B."/>
            <person name="Yu K."/>
            <person name="Liang Q."/>
            <person name="Yang W."/>
            <person name="Lou X."/>
            <person name="Chen J."/>
            <person name="Feng M."/>
            <person name="Jian J."/>
            <person name="Zhang X."/>
            <person name="Luo G."/>
            <person name="Jiang Y."/>
            <person name="Liu J."/>
            <person name="Wang Z."/>
            <person name="Sha Y."/>
            <person name="Zhang B."/>
            <person name="Wu H."/>
            <person name="Tang D."/>
            <person name="Shen Q."/>
            <person name="Xue P."/>
            <person name="Zou S."/>
            <person name="Wang X."/>
            <person name="Liu X."/>
            <person name="Wang F."/>
            <person name="Yang Y."/>
            <person name="An X."/>
            <person name="Dong Z."/>
            <person name="Zhang K."/>
            <person name="Zhang X."/>
            <person name="Luo M.C."/>
            <person name="Dvorak J."/>
            <person name="Tong Y."/>
            <person name="Wang J."/>
            <person name="Yang H."/>
            <person name="Li Z."/>
            <person name="Wang D."/>
            <person name="Zhang A."/>
            <person name="Wang J."/>
        </authorList>
    </citation>
    <scope>NUCLEOTIDE SEQUENCE</scope>
    <source>
        <strain evidence="2">cv. G1812</strain>
    </source>
</reference>
<protein>
    <submittedName>
        <fullName evidence="1">Uncharacterized protein</fullName>
    </submittedName>
</protein>
<keyword evidence="2" id="KW-1185">Reference proteome</keyword>
<reference evidence="1" key="3">
    <citation type="submission" date="2022-06" db="UniProtKB">
        <authorList>
            <consortium name="EnsemblPlants"/>
        </authorList>
    </citation>
    <scope>IDENTIFICATION</scope>
</reference>